<sequence length="159" mass="18066">MNQTLLNGGLGDALETLIYVTHYKYSILSNLNLIKNLKPSRLELTCSFGSVRVTHTGSLTLNGRTIQPVFYAPESTTNLISAAQLEDHGFRIVHVDGSIQIRDAEKIFWCFRWNNGSFSSFYPNLDNLCYLNAEDTNWQILLGHPLDPYLKHFLCLNNI</sequence>
<dbReference type="OrthoDB" id="2515897at2759"/>
<name>A0A0L6UDC8_9BASI</name>
<accession>A0A0L6UDC8</accession>
<evidence type="ECO:0000313" key="1">
    <source>
        <dbReference type="EMBL" id="KNZ46247.1"/>
    </source>
</evidence>
<keyword evidence="2" id="KW-1185">Reference proteome</keyword>
<comment type="caution">
    <text evidence="1">The sequence shown here is derived from an EMBL/GenBank/DDBJ whole genome shotgun (WGS) entry which is preliminary data.</text>
</comment>
<proteinExistence type="predicted"/>
<evidence type="ECO:0000313" key="2">
    <source>
        <dbReference type="Proteomes" id="UP000037035"/>
    </source>
</evidence>
<dbReference type="Proteomes" id="UP000037035">
    <property type="component" value="Unassembled WGS sequence"/>
</dbReference>
<protein>
    <submittedName>
        <fullName evidence="1">Uncharacterized protein</fullName>
    </submittedName>
</protein>
<gene>
    <name evidence="1" type="ORF">VP01_743g3</name>
</gene>
<dbReference type="VEuPathDB" id="FungiDB:VP01_743g3"/>
<reference evidence="1 2" key="1">
    <citation type="submission" date="2015-08" db="EMBL/GenBank/DDBJ databases">
        <title>Next Generation Sequencing and Analysis of the Genome of Puccinia sorghi L Schw, the Causal Agent of Maize Common Rust.</title>
        <authorList>
            <person name="Rochi L."/>
            <person name="Burguener G."/>
            <person name="Darino M."/>
            <person name="Turjanski A."/>
            <person name="Kreff E."/>
            <person name="Dieguez M.J."/>
            <person name="Sacco F."/>
        </authorList>
    </citation>
    <scope>NUCLEOTIDE SEQUENCE [LARGE SCALE GENOMIC DNA]</scope>
    <source>
        <strain evidence="1 2">RO10H11247</strain>
    </source>
</reference>
<dbReference type="AlphaFoldDB" id="A0A0L6UDC8"/>
<dbReference type="EMBL" id="LAVV01012872">
    <property type="protein sequence ID" value="KNZ46247.1"/>
    <property type="molecule type" value="Genomic_DNA"/>
</dbReference>
<organism evidence="1 2">
    <name type="scientific">Puccinia sorghi</name>
    <dbReference type="NCBI Taxonomy" id="27349"/>
    <lineage>
        <taxon>Eukaryota</taxon>
        <taxon>Fungi</taxon>
        <taxon>Dikarya</taxon>
        <taxon>Basidiomycota</taxon>
        <taxon>Pucciniomycotina</taxon>
        <taxon>Pucciniomycetes</taxon>
        <taxon>Pucciniales</taxon>
        <taxon>Pucciniaceae</taxon>
        <taxon>Puccinia</taxon>
    </lineage>
</organism>